<dbReference type="GeneID" id="20203369"/>
<keyword evidence="1" id="KW-0812">Transmembrane</keyword>
<feature type="chain" id="PRO_5010980238" description="UPAR/Ly6 domain-containing protein" evidence="2">
    <location>
        <begin position="30"/>
        <end position="124"/>
    </location>
</feature>
<dbReference type="EMBL" id="AMQM01003688">
    <property type="status" value="NOT_ANNOTATED_CDS"/>
    <property type="molecule type" value="Genomic_DNA"/>
</dbReference>
<dbReference type="Proteomes" id="UP000015101">
    <property type="component" value="Unassembled WGS sequence"/>
</dbReference>
<sequence>MASSLKFSCMSAAVVFLLVTSFFVDMVQSVNCYKCDTDSSVCFNFCTGDYCVKTQYMEAGKSVVSKYCGSGSDSMGCVGSQILGFGGYICNCNSFLCNDSKRSSVSAMLAVLVLILALVINMVL</sequence>
<evidence type="ECO:0000256" key="1">
    <source>
        <dbReference type="SAM" id="Phobius"/>
    </source>
</evidence>
<gene>
    <name evidence="4" type="primary">20203369</name>
    <name evidence="3" type="ORF">HELRODRAFT_170823</name>
</gene>
<reference evidence="4" key="3">
    <citation type="submission" date="2015-06" db="UniProtKB">
        <authorList>
            <consortium name="EnsemblMetazoa"/>
        </authorList>
    </citation>
    <scope>IDENTIFICATION</scope>
</reference>
<dbReference type="InParanoid" id="T1F3H0"/>
<evidence type="ECO:0000313" key="3">
    <source>
        <dbReference type="EMBL" id="ESO06801.1"/>
    </source>
</evidence>
<dbReference type="AlphaFoldDB" id="T1F3H0"/>
<reference evidence="5" key="1">
    <citation type="submission" date="2012-12" db="EMBL/GenBank/DDBJ databases">
        <authorList>
            <person name="Hellsten U."/>
            <person name="Grimwood J."/>
            <person name="Chapman J.A."/>
            <person name="Shapiro H."/>
            <person name="Aerts A."/>
            <person name="Otillar R.P."/>
            <person name="Terry A.Y."/>
            <person name="Boore J.L."/>
            <person name="Simakov O."/>
            <person name="Marletaz F."/>
            <person name="Cho S.-J."/>
            <person name="Edsinger-Gonzales E."/>
            <person name="Havlak P."/>
            <person name="Kuo D.-H."/>
            <person name="Larsson T."/>
            <person name="Lv J."/>
            <person name="Arendt D."/>
            <person name="Savage R."/>
            <person name="Osoegawa K."/>
            <person name="de Jong P."/>
            <person name="Lindberg D.R."/>
            <person name="Seaver E.C."/>
            <person name="Weisblat D.A."/>
            <person name="Putnam N.H."/>
            <person name="Grigoriev I.V."/>
            <person name="Rokhsar D.S."/>
        </authorList>
    </citation>
    <scope>NUCLEOTIDE SEQUENCE</scope>
</reference>
<feature type="transmembrane region" description="Helical" evidence="1">
    <location>
        <begin position="105"/>
        <end position="123"/>
    </location>
</feature>
<evidence type="ECO:0000256" key="2">
    <source>
        <dbReference type="SAM" id="SignalP"/>
    </source>
</evidence>
<dbReference type="CTD" id="20203369"/>
<keyword evidence="1" id="KW-0472">Membrane</keyword>
<dbReference type="EMBL" id="KB096275">
    <property type="protein sequence ID" value="ESO06801.1"/>
    <property type="molecule type" value="Genomic_DNA"/>
</dbReference>
<dbReference type="RefSeq" id="XP_009014897.1">
    <property type="nucleotide sequence ID" value="XM_009016649.1"/>
</dbReference>
<keyword evidence="5" id="KW-1185">Reference proteome</keyword>
<feature type="signal peptide" evidence="2">
    <location>
        <begin position="1"/>
        <end position="29"/>
    </location>
</feature>
<evidence type="ECO:0008006" key="6">
    <source>
        <dbReference type="Google" id="ProtNLM"/>
    </source>
</evidence>
<keyword evidence="2" id="KW-0732">Signal</keyword>
<keyword evidence="1" id="KW-1133">Transmembrane helix</keyword>
<dbReference type="HOGENOM" id="CLU_2006351_0_0_1"/>
<proteinExistence type="predicted"/>
<accession>T1F3H0</accession>
<dbReference type="KEGG" id="hro:HELRODRAFT_170823"/>
<dbReference type="EnsemblMetazoa" id="HelroT170823">
    <property type="protein sequence ID" value="HelroP170823"/>
    <property type="gene ID" value="HelroG170823"/>
</dbReference>
<protein>
    <recommendedName>
        <fullName evidence="6">UPAR/Ly6 domain-containing protein</fullName>
    </recommendedName>
</protein>
<organism evidence="4 5">
    <name type="scientific">Helobdella robusta</name>
    <name type="common">Californian leech</name>
    <dbReference type="NCBI Taxonomy" id="6412"/>
    <lineage>
        <taxon>Eukaryota</taxon>
        <taxon>Metazoa</taxon>
        <taxon>Spiralia</taxon>
        <taxon>Lophotrochozoa</taxon>
        <taxon>Annelida</taxon>
        <taxon>Clitellata</taxon>
        <taxon>Hirudinea</taxon>
        <taxon>Rhynchobdellida</taxon>
        <taxon>Glossiphoniidae</taxon>
        <taxon>Helobdella</taxon>
    </lineage>
</organism>
<evidence type="ECO:0000313" key="4">
    <source>
        <dbReference type="EnsemblMetazoa" id="HelroP170823"/>
    </source>
</evidence>
<name>T1F3H0_HELRO</name>
<evidence type="ECO:0000313" key="5">
    <source>
        <dbReference type="Proteomes" id="UP000015101"/>
    </source>
</evidence>
<reference evidence="3 5" key="2">
    <citation type="journal article" date="2013" name="Nature">
        <title>Insights into bilaterian evolution from three spiralian genomes.</title>
        <authorList>
            <person name="Simakov O."/>
            <person name="Marletaz F."/>
            <person name="Cho S.J."/>
            <person name="Edsinger-Gonzales E."/>
            <person name="Havlak P."/>
            <person name="Hellsten U."/>
            <person name="Kuo D.H."/>
            <person name="Larsson T."/>
            <person name="Lv J."/>
            <person name="Arendt D."/>
            <person name="Savage R."/>
            <person name="Osoegawa K."/>
            <person name="de Jong P."/>
            <person name="Grimwood J."/>
            <person name="Chapman J.A."/>
            <person name="Shapiro H."/>
            <person name="Aerts A."/>
            <person name="Otillar R.P."/>
            <person name="Terry A.Y."/>
            <person name="Boore J.L."/>
            <person name="Grigoriev I.V."/>
            <person name="Lindberg D.R."/>
            <person name="Seaver E.C."/>
            <person name="Weisblat D.A."/>
            <person name="Putnam N.H."/>
            <person name="Rokhsar D.S."/>
        </authorList>
    </citation>
    <scope>NUCLEOTIDE SEQUENCE</scope>
</reference>